<keyword evidence="6 7" id="KW-0472">Membrane</keyword>
<dbReference type="Proteomes" id="UP000033870">
    <property type="component" value="Unassembled WGS sequence"/>
</dbReference>
<name>A0A0G1YGV8_9BACT</name>
<keyword evidence="4 7" id="KW-0812">Transmembrane</keyword>
<evidence type="ECO:0000259" key="8">
    <source>
        <dbReference type="Pfam" id="PF01478"/>
    </source>
</evidence>
<reference evidence="10 11" key="1">
    <citation type="journal article" date="2015" name="Nature">
        <title>rRNA introns, odd ribosomes, and small enigmatic genomes across a large radiation of phyla.</title>
        <authorList>
            <person name="Brown C.T."/>
            <person name="Hug L.A."/>
            <person name="Thomas B.C."/>
            <person name="Sharon I."/>
            <person name="Castelle C.J."/>
            <person name="Singh A."/>
            <person name="Wilkins M.J."/>
            <person name="Williams K.H."/>
            <person name="Banfield J.F."/>
        </authorList>
    </citation>
    <scope>NUCLEOTIDE SEQUENCE [LARGE SCALE GENOMIC DNA]</scope>
</reference>
<keyword evidence="3" id="KW-1003">Cell membrane</keyword>
<organism evidence="10 11">
    <name type="scientific">Candidatus Magasanikbacteria bacterium GW2011_GWA2_56_11</name>
    <dbReference type="NCBI Taxonomy" id="1619044"/>
    <lineage>
        <taxon>Bacteria</taxon>
        <taxon>Candidatus Magasanikiibacteriota</taxon>
    </lineage>
</organism>
<feature type="transmembrane region" description="Helical" evidence="7">
    <location>
        <begin position="103"/>
        <end position="122"/>
    </location>
</feature>
<dbReference type="Pfam" id="PF01478">
    <property type="entry name" value="Peptidase_A24"/>
    <property type="match status" value="1"/>
</dbReference>
<evidence type="ECO:0000259" key="9">
    <source>
        <dbReference type="Pfam" id="PF06750"/>
    </source>
</evidence>
<evidence type="ECO:0000256" key="5">
    <source>
        <dbReference type="ARBA" id="ARBA00022989"/>
    </source>
</evidence>
<feature type="transmembrane region" description="Helical" evidence="7">
    <location>
        <begin position="129"/>
        <end position="147"/>
    </location>
</feature>
<evidence type="ECO:0000256" key="6">
    <source>
        <dbReference type="ARBA" id="ARBA00023136"/>
    </source>
</evidence>
<dbReference type="GO" id="GO:0005886">
    <property type="term" value="C:plasma membrane"/>
    <property type="evidence" value="ECO:0007669"/>
    <property type="project" value="UniProtKB-SubCell"/>
</dbReference>
<feature type="transmembrane region" description="Helical" evidence="7">
    <location>
        <begin position="73"/>
        <end position="91"/>
    </location>
</feature>
<sequence>MAVMPVIIFFLGLAFGSFLNALEWRLAHGWSVFQGRSQCTRCARRLAWWENMPVVSFLLLRGRCRSCRQPISLQYPLVELIVAALWVFSWYRAGEPAVASLEFVGAARAAVIVWLSVFLFVYDLKHQEVPDGPVLGGALVIFLLALVTGEPSWGVMLIGAAAGAGFFLWQYLLSRGRWIGGGDVRIGLFIGLAVGWPMVVFALMAAYIIGAVVSVVLVSWRLQSFSGRTPFGTYLSLALLLALWFGPGIVGWYLSLF</sequence>
<evidence type="ECO:0000256" key="7">
    <source>
        <dbReference type="SAM" id="Phobius"/>
    </source>
</evidence>
<feature type="transmembrane region" description="Helical" evidence="7">
    <location>
        <begin position="231"/>
        <end position="254"/>
    </location>
</feature>
<dbReference type="Pfam" id="PF06750">
    <property type="entry name" value="A24_N_bact"/>
    <property type="match status" value="1"/>
</dbReference>
<dbReference type="PANTHER" id="PTHR30487">
    <property type="entry name" value="TYPE 4 PREPILIN-LIKE PROTEINS LEADER PEPTIDE-PROCESSING ENZYME"/>
    <property type="match status" value="1"/>
</dbReference>
<dbReference type="STRING" id="1619044.UY92_C0006G0042"/>
<evidence type="ECO:0000313" key="11">
    <source>
        <dbReference type="Proteomes" id="UP000033870"/>
    </source>
</evidence>
<dbReference type="InterPro" id="IPR010627">
    <property type="entry name" value="Prepilin_pept_A24_N"/>
</dbReference>
<dbReference type="InterPro" id="IPR050882">
    <property type="entry name" value="Prepilin_peptidase/N-MTase"/>
</dbReference>
<comment type="caution">
    <text evidence="10">The sequence shown here is derived from an EMBL/GenBank/DDBJ whole genome shotgun (WGS) entry which is preliminary data.</text>
</comment>
<evidence type="ECO:0000256" key="3">
    <source>
        <dbReference type="ARBA" id="ARBA00022475"/>
    </source>
</evidence>
<dbReference type="Gene3D" id="1.20.120.1220">
    <property type="match status" value="1"/>
</dbReference>
<feature type="transmembrane region" description="Helical" evidence="7">
    <location>
        <begin position="153"/>
        <end position="174"/>
    </location>
</feature>
<feature type="transmembrane region" description="Helical" evidence="7">
    <location>
        <begin position="186"/>
        <end position="219"/>
    </location>
</feature>
<dbReference type="GO" id="GO:0006465">
    <property type="term" value="P:signal peptide processing"/>
    <property type="evidence" value="ECO:0007669"/>
    <property type="project" value="TreeGrafter"/>
</dbReference>
<keyword evidence="5 7" id="KW-1133">Transmembrane helix</keyword>
<dbReference type="AlphaFoldDB" id="A0A0G1YGV8"/>
<dbReference type="EMBL" id="LCRX01000006">
    <property type="protein sequence ID" value="KKW42481.1"/>
    <property type="molecule type" value="Genomic_DNA"/>
</dbReference>
<evidence type="ECO:0000313" key="10">
    <source>
        <dbReference type="EMBL" id="KKW42481.1"/>
    </source>
</evidence>
<evidence type="ECO:0000256" key="1">
    <source>
        <dbReference type="ARBA" id="ARBA00004651"/>
    </source>
</evidence>
<dbReference type="GO" id="GO:0004190">
    <property type="term" value="F:aspartic-type endopeptidase activity"/>
    <property type="evidence" value="ECO:0007669"/>
    <property type="project" value="InterPro"/>
</dbReference>
<feature type="domain" description="Prepilin type IV endopeptidase peptidase" evidence="8">
    <location>
        <begin position="111"/>
        <end position="214"/>
    </location>
</feature>
<evidence type="ECO:0000256" key="2">
    <source>
        <dbReference type="ARBA" id="ARBA00005801"/>
    </source>
</evidence>
<feature type="domain" description="Prepilin peptidase A24 N-terminal" evidence="9">
    <location>
        <begin position="11"/>
        <end position="92"/>
    </location>
</feature>
<evidence type="ECO:0000256" key="4">
    <source>
        <dbReference type="ARBA" id="ARBA00022692"/>
    </source>
</evidence>
<dbReference type="InterPro" id="IPR000045">
    <property type="entry name" value="Prepilin_IV_endopep_pep"/>
</dbReference>
<protein>
    <submittedName>
        <fullName evidence="10">Type 4 prepilin-like protein leader peptide-processing enzyme</fullName>
    </submittedName>
</protein>
<comment type="similarity">
    <text evidence="2">Belongs to the peptidase A24 family.</text>
</comment>
<proteinExistence type="inferred from homology"/>
<accession>A0A0G1YGV8</accession>
<dbReference type="PANTHER" id="PTHR30487:SF0">
    <property type="entry name" value="PREPILIN LEADER PEPTIDASE_N-METHYLTRANSFERASE-RELATED"/>
    <property type="match status" value="1"/>
</dbReference>
<gene>
    <name evidence="10" type="ORF">UY92_C0006G0042</name>
</gene>
<comment type="subcellular location">
    <subcellularLocation>
        <location evidence="1">Cell membrane</location>
        <topology evidence="1">Multi-pass membrane protein</topology>
    </subcellularLocation>
</comment>